<dbReference type="InterPro" id="IPR002376">
    <property type="entry name" value="Formyl_transf_N"/>
</dbReference>
<protein>
    <recommendedName>
        <fullName evidence="2">methionyl-tRNA formyltransferase</fullName>
        <ecNumber evidence="2">2.1.2.9</ecNumber>
    </recommendedName>
</protein>
<keyword evidence="3 7" id="KW-0808">Transferase</keyword>
<keyword evidence="4" id="KW-0648">Protein biosynthesis</keyword>
<comment type="similarity">
    <text evidence="1">Belongs to the Fmt family.</text>
</comment>
<dbReference type="CDD" id="cd08646">
    <property type="entry name" value="FMT_core_Met-tRNA-FMT_N"/>
    <property type="match status" value="1"/>
</dbReference>
<dbReference type="GO" id="GO:0005829">
    <property type="term" value="C:cytosol"/>
    <property type="evidence" value="ECO:0007669"/>
    <property type="project" value="TreeGrafter"/>
</dbReference>
<dbReference type="Gene3D" id="3.40.50.12230">
    <property type="match status" value="1"/>
</dbReference>
<comment type="caution">
    <text evidence="7">The sequence shown here is derived from an EMBL/GenBank/DDBJ whole genome shotgun (WGS) entry which is preliminary data.</text>
</comment>
<dbReference type="InterPro" id="IPR005794">
    <property type="entry name" value="Fmt"/>
</dbReference>
<dbReference type="NCBIfam" id="TIGR00460">
    <property type="entry name" value="fmt"/>
    <property type="match status" value="1"/>
</dbReference>
<gene>
    <name evidence="7" type="primary">fmt</name>
    <name evidence="7" type="ORF">COU08_04560</name>
</gene>
<dbReference type="EMBL" id="PFBA01000035">
    <property type="protein sequence ID" value="PIT92095.1"/>
    <property type="molecule type" value="Genomic_DNA"/>
</dbReference>
<evidence type="ECO:0000259" key="6">
    <source>
        <dbReference type="Pfam" id="PF02911"/>
    </source>
</evidence>
<dbReference type="InterPro" id="IPR011034">
    <property type="entry name" value="Formyl_transferase-like_C_sf"/>
</dbReference>
<evidence type="ECO:0000256" key="4">
    <source>
        <dbReference type="ARBA" id="ARBA00022917"/>
    </source>
</evidence>
<dbReference type="Pfam" id="PF02911">
    <property type="entry name" value="Formyl_trans_C"/>
    <property type="match status" value="1"/>
</dbReference>
<dbReference type="AlphaFoldDB" id="A0A2M6WH30"/>
<dbReference type="PANTHER" id="PTHR11138">
    <property type="entry name" value="METHIONYL-TRNA FORMYLTRANSFERASE"/>
    <property type="match status" value="1"/>
</dbReference>
<name>A0A2M6WH30_9BACT</name>
<evidence type="ECO:0000256" key="1">
    <source>
        <dbReference type="ARBA" id="ARBA00010699"/>
    </source>
</evidence>
<reference evidence="8" key="1">
    <citation type="submission" date="2017-09" db="EMBL/GenBank/DDBJ databases">
        <title>Depth-based differentiation of microbial function through sediment-hosted aquifers and enrichment of novel symbionts in the deep terrestrial subsurface.</title>
        <authorList>
            <person name="Probst A.J."/>
            <person name="Ladd B."/>
            <person name="Jarett J.K."/>
            <person name="Geller-Mcgrath D.E."/>
            <person name="Sieber C.M.K."/>
            <person name="Emerson J.B."/>
            <person name="Anantharaman K."/>
            <person name="Thomas B.C."/>
            <person name="Malmstrom R."/>
            <person name="Stieglmeier M."/>
            <person name="Klingl A."/>
            <person name="Woyke T."/>
            <person name="Ryan C.M."/>
            <person name="Banfield J.F."/>
        </authorList>
    </citation>
    <scope>NUCLEOTIDE SEQUENCE [LARGE SCALE GENOMIC DNA]</scope>
</reference>
<sequence>MKFVFFGTPRFAGYVLESLIEQDFLPALLICNPDRPVGRKKTLTPPPTKIIAKEHSIPFSQHEVKTRHELSILQADFYIVAAYGYIVAKEFLTLPTHGTIGVHPSLLPVYRGATPIQAAIMNQDATTGVALYLMDEKMDHGPILADQEITIEPHDTYLSLEKKLADLGSRLLCETIPKLLRNEIQPQEQNHNLATFTRKLSNEDGYVSPSDLEKAERGNASLAREIDALVRALAHEPGVWTERDGKRMKIHKTEISNDGNLALRVIQFAGMKPHHL</sequence>
<dbReference type="EC" id="2.1.2.9" evidence="2"/>
<dbReference type="Proteomes" id="UP000228635">
    <property type="component" value="Unassembled WGS sequence"/>
</dbReference>
<evidence type="ECO:0000256" key="2">
    <source>
        <dbReference type="ARBA" id="ARBA00012261"/>
    </source>
</evidence>
<dbReference type="CDD" id="cd08704">
    <property type="entry name" value="Met_tRNA_FMT_C"/>
    <property type="match status" value="1"/>
</dbReference>
<dbReference type="SUPFAM" id="SSF50486">
    <property type="entry name" value="FMT C-terminal domain-like"/>
    <property type="match status" value="1"/>
</dbReference>
<dbReference type="Pfam" id="PF00551">
    <property type="entry name" value="Formyl_trans_N"/>
    <property type="match status" value="1"/>
</dbReference>
<feature type="domain" description="Formyl transferase C-terminal" evidence="6">
    <location>
        <begin position="223"/>
        <end position="258"/>
    </location>
</feature>
<dbReference type="GO" id="GO:0004479">
    <property type="term" value="F:methionyl-tRNA formyltransferase activity"/>
    <property type="evidence" value="ECO:0007669"/>
    <property type="project" value="UniProtKB-EC"/>
</dbReference>
<dbReference type="SUPFAM" id="SSF53328">
    <property type="entry name" value="Formyltransferase"/>
    <property type="match status" value="1"/>
</dbReference>
<accession>A0A2M6WH30</accession>
<dbReference type="InterPro" id="IPR036477">
    <property type="entry name" value="Formyl_transf_N_sf"/>
</dbReference>
<evidence type="ECO:0000313" key="7">
    <source>
        <dbReference type="EMBL" id="PIT92095.1"/>
    </source>
</evidence>
<evidence type="ECO:0000313" key="8">
    <source>
        <dbReference type="Proteomes" id="UP000228635"/>
    </source>
</evidence>
<evidence type="ECO:0000259" key="5">
    <source>
        <dbReference type="Pfam" id="PF00551"/>
    </source>
</evidence>
<dbReference type="InterPro" id="IPR041711">
    <property type="entry name" value="Met-tRNA-FMT_N"/>
</dbReference>
<feature type="domain" description="Formyl transferase N-terminal" evidence="5">
    <location>
        <begin position="1"/>
        <end position="176"/>
    </location>
</feature>
<dbReference type="InterPro" id="IPR005793">
    <property type="entry name" value="Formyl_trans_C"/>
</dbReference>
<dbReference type="PANTHER" id="PTHR11138:SF5">
    <property type="entry name" value="METHIONYL-TRNA FORMYLTRANSFERASE, MITOCHONDRIAL"/>
    <property type="match status" value="1"/>
</dbReference>
<evidence type="ECO:0000256" key="3">
    <source>
        <dbReference type="ARBA" id="ARBA00022679"/>
    </source>
</evidence>
<dbReference type="InterPro" id="IPR044135">
    <property type="entry name" value="Met-tRNA-FMT_C"/>
</dbReference>
<proteinExistence type="inferred from homology"/>
<organism evidence="7 8">
    <name type="scientific">Candidatus Harrisonbacteria bacterium CG10_big_fil_rev_8_21_14_0_10_42_17</name>
    <dbReference type="NCBI Taxonomy" id="1974584"/>
    <lineage>
        <taxon>Bacteria</taxon>
        <taxon>Candidatus Harrisoniibacteriota</taxon>
    </lineage>
</organism>